<feature type="region of interest" description="Disordered" evidence="1">
    <location>
        <begin position="430"/>
        <end position="458"/>
    </location>
</feature>
<keyword evidence="2" id="KW-1133">Transmembrane helix</keyword>
<feature type="transmembrane region" description="Helical" evidence="2">
    <location>
        <begin position="36"/>
        <end position="58"/>
    </location>
</feature>
<name>A8ZVD4_DESOH</name>
<keyword evidence="2" id="KW-0812">Transmembrane</keyword>
<accession>A8ZVD4</accession>
<gene>
    <name evidence="3" type="ordered locus">Dole_0785</name>
</gene>
<feature type="transmembrane region" description="Helical" evidence="2">
    <location>
        <begin position="70"/>
        <end position="90"/>
    </location>
</feature>
<keyword evidence="2" id="KW-0472">Membrane</keyword>
<evidence type="ECO:0000313" key="4">
    <source>
        <dbReference type="Proteomes" id="UP000008561"/>
    </source>
</evidence>
<organism evidence="3 4">
    <name type="scientific">Desulfosudis oleivorans (strain DSM 6200 / JCM 39069 / Hxd3)</name>
    <name type="common">Desulfococcus oleovorans</name>
    <dbReference type="NCBI Taxonomy" id="96561"/>
    <lineage>
        <taxon>Bacteria</taxon>
        <taxon>Pseudomonadati</taxon>
        <taxon>Thermodesulfobacteriota</taxon>
        <taxon>Desulfobacteria</taxon>
        <taxon>Desulfobacterales</taxon>
        <taxon>Desulfosudaceae</taxon>
        <taxon>Desulfosudis</taxon>
    </lineage>
</organism>
<protein>
    <submittedName>
        <fullName evidence="3">Uncharacterized protein</fullName>
    </submittedName>
</protein>
<dbReference type="EMBL" id="CP000859">
    <property type="protein sequence ID" value="ABW66595.1"/>
    <property type="molecule type" value="Genomic_DNA"/>
</dbReference>
<sequence length="458" mass="50750">MKTIRFILWGIACLFFLVHAVVVTFHTALVFQQGAVPGIAVAGYWLLVLLAAVILAVGLKKGRIAGNNGYLLLVSALVVMAGVGTTWLAADAPAVVNDYSEKDVACPSNGSFEHLAVFNTDESQGPETSGPDGRPDIAEAWDDIRKRRNAIDALDRFDRICDLPEAVAFTAEIPFLSFRPLRDTANIYGQYFLANVSAGQPREATEAFCRLNRVARKGLDNATLLIHKMIFAGLVEQAIETTWTALQNENLDRQTLISLHENFSPIEFEEISLARPLISEYLIMKNTMRGLVAGRLMDSVPMPGNTDDAQAQNPLLSRAVYFLGFKPNRSLADMKIYYDRLIEAGRRHPVDLSQADAYMKAYAQKPPIRNMVGWVLNSMAMPDLSRYIDRLAATRIKSDLLALSINRRLGQTLALTDYYTGRELQYREEGGLLRHPGPDGVFDTPDDVVLGKKADSDR</sequence>
<proteinExistence type="predicted"/>
<dbReference type="AlphaFoldDB" id="A8ZVD4"/>
<dbReference type="RefSeq" id="WP_012174213.1">
    <property type="nucleotide sequence ID" value="NC_009943.1"/>
</dbReference>
<keyword evidence="4" id="KW-1185">Reference proteome</keyword>
<reference evidence="3 4" key="1">
    <citation type="submission" date="2007-10" db="EMBL/GenBank/DDBJ databases">
        <title>Complete sequence of Desulfococcus oleovorans Hxd3.</title>
        <authorList>
            <consortium name="US DOE Joint Genome Institute"/>
            <person name="Copeland A."/>
            <person name="Lucas S."/>
            <person name="Lapidus A."/>
            <person name="Barry K."/>
            <person name="Glavina del Rio T."/>
            <person name="Dalin E."/>
            <person name="Tice H."/>
            <person name="Pitluck S."/>
            <person name="Kiss H."/>
            <person name="Brettin T."/>
            <person name="Bruce D."/>
            <person name="Detter J.C."/>
            <person name="Han C."/>
            <person name="Schmutz J."/>
            <person name="Larimer F."/>
            <person name="Land M."/>
            <person name="Hauser L."/>
            <person name="Kyrpides N."/>
            <person name="Kim E."/>
            <person name="Wawrik B."/>
            <person name="Richardson P."/>
        </authorList>
    </citation>
    <scope>NUCLEOTIDE SEQUENCE [LARGE SCALE GENOMIC DNA]</scope>
    <source>
        <strain evidence="4">DSM 6200 / JCM 39069 / Hxd3</strain>
    </source>
</reference>
<dbReference type="HOGENOM" id="CLU_596810_0_0_7"/>
<dbReference type="Proteomes" id="UP000008561">
    <property type="component" value="Chromosome"/>
</dbReference>
<evidence type="ECO:0000256" key="1">
    <source>
        <dbReference type="SAM" id="MobiDB-lite"/>
    </source>
</evidence>
<dbReference type="KEGG" id="dol:Dole_0785"/>
<evidence type="ECO:0000256" key="2">
    <source>
        <dbReference type="SAM" id="Phobius"/>
    </source>
</evidence>
<evidence type="ECO:0000313" key="3">
    <source>
        <dbReference type="EMBL" id="ABW66595.1"/>
    </source>
</evidence>
<feature type="compositionally biased region" description="Basic and acidic residues" evidence="1">
    <location>
        <begin position="449"/>
        <end position="458"/>
    </location>
</feature>